<dbReference type="SUPFAM" id="SSF46894">
    <property type="entry name" value="C-terminal effector domain of the bipartite response regulators"/>
    <property type="match status" value="1"/>
</dbReference>
<dbReference type="OrthoDB" id="8430416at2"/>
<dbReference type="GO" id="GO:0006355">
    <property type="term" value="P:regulation of DNA-templated transcription"/>
    <property type="evidence" value="ECO:0007669"/>
    <property type="project" value="InterPro"/>
</dbReference>
<dbReference type="Proteomes" id="UP000242258">
    <property type="component" value="Unassembled WGS sequence"/>
</dbReference>
<dbReference type="InterPro" id="IPR011042">
    <property type="entry name" value="6-blade_b-propeller_TolB-like"/>
</dbReference>
<dbReference type="STRING" id="1628148.BI198_05320"/>
<keyword evidence="6" id="KW-1185">Reference proteome</keyword>
<protein>
    <recommendedName>
        <fullName evidence="4">OmpR/PhoB-type domain-containing protein</fullName>
    </recommendedName>
</protein>
<keyword evidence="1 2" id="KW-0238">DNA-binding</keyword>
<feature type="transmembrane region" description="Helical" evidence="3">
    <location>
        <begin position="138"/>
        <end position="160"/>
    </location>
</feature>
<dbReference type="EMBL" id="MKEK01000001">
    <property type="protein sequence ID" value="OEY69055.1"/>
    <property type="molecule type" value="Genomic_DNA"/>
</dbReference>
<dbReference type="Pfam" id="PF00486">
    <property type="entry name" value="Trans_reg_C"/>
    <property type="match status" value="1"/>
</dbReference>
<feature type="DNA-binding region" description="OmpR/PhoB-type" evidence="2">
    <location>
        <begin position="6"/>
        <end position="110"/>
    </location>
</feature>
<proteinExistence type="predicted"/>
<dbReference type="CDD" id="cd00383">
    <property type="entry name" value="trans_reg_C"/>
    <property type="match status" value="1"/>
</dbReference>
<evidence type="ECO:0000256" key="2">
    <source>
        <dbReference type="PROSITE-ProRule" id="PRU01091"/>
    </source>
</evidence>
<dbReference type="SUPFAM" id="SSF82171">
    <property type="entry name" value="DPP6 N-terminal domain-like"/>
    <property type="match status" value="1"/>
</dbReference>
<dbReference type="InterPro" id="IPR036388">
    <property type="entry name" value="WH-like_DNA-bd_sf"/>
</dbReference>
<evidence type="ECO:0000313" key="5">
    <source>
        <dbReference type="EMBL" id="OEY69055.1"/>
    </source>
</evidence>
<dbReference type="PANTHER" id="PTHR36842:SF1">
    <property type="entry name" value="PROTEIN TOLB"/>
    <property type="match status" value="1"/>
</dbReference>
<name>A0A1E7Q4F6_9GAMM</name>
<comment type="caution">
    <text evidence="5">The sequence shown here is derived from an EMBL/GenBank/DDBJ whole genome shotgun (WGS) entry which is preliminary data.</text>
</comment>
<dbReference type="GO" id="GO:0003677">
    <property type="term" value="F:DNA binding"/>
    <property type="evidence" value="ECO:0007669"/>
    <property type="project" value="UniProtKB-UniRule"/>
</dbReference>
<keyword evidence="3" id="KW-0472">Membrane</keyword>
<dbReference type="RefSeq" id="WP_070048621.1">
    <property type="nucleotide sequence ID" value="NZ_CBCSDO010000003.1"/>
</dbReference>
<dbReference type="SMART" id="SM00862">
    <property type="entry name" value="Trans_reg_C"/>
    <property type="match status" value="1"/>
</dbReference>
<evidence type="ECO:0000256" key="1">
    <source>
        <dbReference type="ARBA" id="ARBA00023125"/>
    </source>
</evidence>
<dbReference type="AlphaFoldDB" id="A0A1E7Q4F6"/>
<keyword evidence="3" id="KW-0812">Transmembrane</keyword>
<dbReference type="InterPro" id="IPR016032">
    <property type="entry name" value="Sig_transdc_resp-reg_C-effctor"/>
</dbReference>
<gene>
    <name evidence="5" type="ORF">BI198_05320</name>
</gene>
<dbReference type="Gene3D" id="1.10.10.10">
    <property type="entry name" value="Winged helix-like DNA-binding domain superfamily/Winged helix DNA-binding domain"/>
    <property type="match status" value="1"/>
</dbReference>
<dbReference type="InterPro" id="IPR001867">
    <property type="entry name" value="OmpR/PhoB-type_DNA-bd"/>
</dbReference>
<organism evidence="5 6">
    <name type="scientific">Rheinheimera salexigens</name>
    <dbReference type="NCBI Taxonomy" id="1628148"/>
    <lineage>
        <taxon>Bacteria</taxon>
        <taxon>Pseudomonadati</taxon>
        <taxon>Pseudomonadota</taxon>
        <taxon>Gammaproteobacteria</taxon>
        <taxon>Chromatiales</taxon>
        <taxon>Chromatiaceae</taxon>
        <taxon>Rheinheimera</taxon>
    </lineage>
</organism>
<dbReference type="GO" id="GO:0000160">
    <property type="term" value="P:phosphorelay signal transduction system"/>
    <property type="evidence" value="ECO:0007669"/>
    <property type="project" value="InterPro"/>
</dbReference>
<dbReference type="PROSITE" id="PS51755">
    <property type="entry name" value="OMPR_PHOB"/>
    <property type="match status" value="1"/>
</dbReference>
<reference evidence="6" key="1">
    <citation type="submission" date="2016-09" db="EMBL/GenBank/DDBJ databases">
        <authorList>
            <person name="Wan X."/>
            <person name="Hou S."/>
        </authorList>
    </citation>
    <scope>NUCLEOTIDE SEQUENCE [LARGE SCALE GENOMIC DNA]</scope>
    <source>
        <strain evidence="6">KH87</strain>
    </source>
</reference>
<keyword evidence="3" id="KW-1133">Transmembrane helix</keyword>
<sequence>MFIKPDQPLQVGAWQYLPEQDKLVKYSAENIICETAELDNLCQKVLNYFILHAGKLVTKDELLLNVWGIQDVTDGRVTRVIRVLRVALGDDTREPNYIETIPKRGYRFIAPVTAVSAVLIESHDGPTTEVVPVKSKHWINYLVSAAVMVVLGIAGLIWWLNTSKSPTAEVSTPMHRYRHITSLDGLEFYHNASADERYLVYSYANPQQDKSTILMLEDLQQRKRITLTDPAYNSFGASFNADASKVAYQRLYPDGRCEIRMIQLDQTNLQLLSDNLLVNCAENSVSARLSWSPDGRYLVYPEMDNQQRQLVLQLLAIDSQNPEQLTAPSASSFGDYAARFSRQGDKLVFLRDASGSAQIWLLDLTSRATQFLVAIKDIYPGNVDWNLQDTAIIYPSGNNTISRVDIQSLQSSIIAFTDDYASELQVTNSGKVLVSAGDFSRINIIKTNNPLHETVAEKHVAFSSNRNETYIAASPIENGPTAVVSRRSGMPQLWFFYPDGRQSQKTFFTESKRFRSIEFSPDGSQLLLQLNNEIWLLDAEQKLQHVVGGASDIISMPSWSKNAENIYYAQSKQGRWQIISYNLANKQLDSVIATERELYLQSAKANYTFWRDSGNKQFYIQQQGGLAELIKLDIPETQITLTFSLSEKGIYYAYLHGGMEYQLRYYDFSQQKSIVVIEKMQLGRFSLSANEEDIYYLEYEFGDIDIAEFTPSIGSL</sequence>
<dbReference type="Gene3D" id="2.120.10.30">
    <property type="entry name" value="TolB, C-terminal domain"/>
    <property type="match status" value="2"/>
</dbReference>
<dbReference type="PANTHER" id="PTHR36842">
    <property type="entry name" value="PROTEIN TOLB HOMOLOG"/>
    <property type="match status" value="1"/>
</dbReference>
<evidence type="ECO:0000259" key="4">
    <source>
        <dbReference type="PROSITE" id="PS51755"/>
    </source>
</evidence>
<evidence type="ECO:0000313" key="6">
    <source>
        <dbReference type="Proteomes" id="UP000242258"/>
    </source>
</evidence>
<evidence type="ECO:0000256" key="3">
    <source>
        <dbReference type="SAM" id="Phobius"/>
    </source>
</evidence>
<accession>A0A1E7Q4F6</accession>
<feature type="domain" description="OmpR/PhoB-type" evidence="4">
    <location>
        <begin position="6"/>
        <end position="110"/>
    </location>
</feature>